<comment type="caution">
    <text evidence="2">The sequence shown here is derived from an EMBL/GenBank/DDBJ whole genome shotgun (WGS) entry which is preliminary data.</text>
</comment>
<dbReference type="SUPFAM" id="SSF51182">
    <property type="entry name" value="RmlC-like cupins"/>
    <property type="match status" value="1"/>
</dbReference>
<dbReference type="PANTHER" id="PTHR43698:SF1">
    <property type="entry name" value="BLL4564 PROTEIN"/>
    <property type="match status" value="1"/>
</dbReference>
<sequence>MRLLPDEDTNCAIGEVIFEPNCRNNWHTHPSNQILIVTEGIGYYQEEGFSIQQIKVGDVINVLPGIKHWHGATPNGRFIHYAVSINTEKGMVDWLDPVTDEQYNSIKIQ</sequence>
<dbReference type="Proteomes" id="UP001212170">
    <property type="component" value="Unassembled WGS sequence"/>
</dbReference>
<dbReference type="PANTHER" id="PTHR43698">
    <property type="entry name" value="RIBD C-TERMINAL DOMAIN CONTAINING PROTEIN"/>
    <property type="match status" value="1"/>
</dbReference>
<dbReference type="CDD" id="cd02233">
    <property type="entry name" value="cupin_HNL-like"/>
    <property type="match status" value="1"/>
</dbReference>
<keyword evidence="3" id="KW-1185">Reference proteome</keyword>
<protein>
    <submittedName>
        <fullName evidence="2">Cupin domain-containing protein</fullName>
    </submittedName>
</protein>
<evidence type="ECO:0000313" key="3">
    <source>
        <dbReference type="Proteomes" id="UP001212170"/>
    </source>
</evidence>
<dbReference type="InterPro" id="IPR013096">
    <property type="entry name" value="Cupin_2"/>
</dbReference>
<dbReference type="Pfam" id="PF07883">
    <property type="entry name" value="Cupin_2"/>
    <property type="match status" value="1"/>
</dbReference>
<proteinExistence type="predicted"/>
<dbReference type="Gene3D" id="2.60.120.10">
    <property type="entry name" value="Jelly Rolls"/>
    <property type="match status" value="1"/>
</dbReference>
<dbReference type="RefSeq" id="WP_271336662.1">
    <property type="nucleotide sequence ID" value="NZ_JAMZNK010000024.1"/>
</dbReference>
<gene>
    <name evidence="2" type="ORF">NJT12_14625</name>
</gene>
<dbReference type="EMBL" id="JAMZNK010000024">
    <property type="protein sequence ID" value="MDA6070850.1"/>
    <property type="molecule type" value="Genomic_DNA"/>
</dbReference>
<name>A0ABT4WEH2_9FLAO</name>
<evidence type="ECO:0000313" key="2">
    <source>
        <dbReference type="EMBL" id="MDA6070850.1"/>
    </source>
</evidence>
<dbReference type="InterPro" id="IPR011051">
    <property type="entry name" value="RmlC_Cupin_sf"/>
</dbReference>
<feature type="domain" description="Cupin type-2" evidence="1">
    <location>
        <begin position="15"/>
        <end position="73"/>
    </location>
</feature>
<reference evidence="2 3" key="1">
    <citation type="journal article" date="2023" name="Chemosphere">
        <title>Whole genome analysis of Flavobacterium aziz-sancarii sp. nov., isolated from Ardley Island (Antarctica), revealed a rich resistome and bioremediation potential.</title>
        <authorList>
            <person name="Otur C."/>
            <person name="Okay S."/>
            <person name="Kurt-Kizildogan A."/>
        </authorList>
    </citation>
    <scope>NUCLEOTIDE SEQUENCE [LARGE SCALE GENOMIC DNA]</scope>
    <source>
        <strain evidence="2 3">AC</strain>
    </source>
</reference>
<accession>A0ABT4WEH2</accession>
<dbReference type="InterPro" id="IPR014710">
    <property type="entry name" value="RmlC-like_jellyroll"/>
</dbReference>
<dbReference type="InterPro" id="IPR047263">
    <property type="entry name" value="HNL-like_cupin"/>
</dbReference>
<organism evidence="2 3">
    <name type="scientific">Flavobacterium azizsancarii</name>
    <dbReference type="NCBI Taxonomy" id="2961580"/>
    <lineage>
        <taxon>Bacteria</taxon>
        <taxon>Pseudomonadati</taxon>
        <taxon>Bacteroidota</taxon>
        <taxon>Flavobacteriia</taxon>
        <taxon>Flavobacteriales</taxon>
        <taxon>Flavobacteriaceae</taxon>
        <taxon>Flavobacterium</taxon>
    </lineage>
</organism>
<evidence type="ECO:0000259" key="1">
    <source>
        <dbReference type="Pfam" id="PF07883"/>
    </source>
</evidence>